<accession>A0AA35Z5K4</accession>
<proteinExistence type="predicted"/>
<name>A0AA35Z5K4_LACSI</name>
<sequence length="134" mass="15779">MDIEIASVLNRKPIMKPFPHPKKQDQFQFGFIDNELWGIACKMKEKEEVKHYMVFIRDKHLYSTFILNQIVAKTEANKKNKVGDVKCIADMTKWWIVIQTTILQTIMKMFEVKEKEAKEEEKTISTTRHKGGDC</sequence>
<reference evidence="1" key="1">
    <citation type="submission" date="2023-04" db="EMBL/GenBank/DDBJ databases">
        <authorList>
            <person name="Vijverberg K."/>
            <person name="Xiong W."/>
            <person name="Schranz E."/>
        </authorList>
    </citation>
    <scope>NUCLEOTIDE SEQUENCE</scope>
</reference>
<keyword evidence="2" id="KW-1185">Reference proteome</keyword>
<protein>
    <submittedName>
        <fullName evidence="1">Uncharacterized protein</fullName>
    </submittedName>
</protein>
<gene>
    <name evidence="1" type="ORF">LSALG_LOCUS25736</name>
</gene>
<dbReference type="Proteomes" id="UP001177003">
    <property type="component" value="Chromosome 5"/>
</dbReference>
<evidence type="ECO:0000313" key="2">
    <source>
        <dbReference type="Proteomes" id="UP001177003"/>
    </source>
</evidence>
<organism evidence="1 2">
    <name type="scientific">Lactuca saligna</name>
    <name type="common">Willowleaf lettuce</name>
    <dbReference type="NCBI Taxonomy" id="75948"/>
    <lineage>
        <taxon>Eukaryota</taxon>
        <taxon>Viridiplantae</taxon>
        <taxon>Streptophyta</taxon>
        <taxon>Embryophyta</taxon>
        <taxon>Tracheophyta</taxon>
        <taxon>Spermatophyta</taxon>
        <taxon>Magnoliopsida</taxon>
        <taxon>eudicotyledons</taxon>
        <taxon>Gunneridae</taxon>
        <taxon>Pentapetalae</taxon>
        <taxon>asterids</taxon>
        <taxon>campanulids</taxon>
        <taxon>Asterales</taxon>
        <taxon>Asteraceae</taxon>
        <taxon>Cichorioideae</taxon>
        <taxon>Cichorieae</taxon>
        <taxon>Lactucinae</taxon>
        <taxon>Lactuca</taxon>
    </lineage>
</organism>
<dbReference type="EMBL" id="OX465081">
    <property type="protein sequence ID" value="CAI9286310.1"/>
    <property type="molecule type" value="Genomic_DNA"/>
</dbReference>
<evidence type="ECO:0000313" key="1">
    <source>
        <dbReference type="EMBL" id="CAI9286310.1"/>
    </source>
</evidence>
<dbReference type="AlphaFoldDB" id="A0AA35Z5K4"/>